<sequence>MNITEREAFSKISQMNGNLQPDALRREMEDAEDRNHHVMRRRMFEAMRMANFEDRVHPRFRRQGEPNYFNRFADGAMPAVRFSDFERLRERTLMAEDTAAIIWETLQRFNLAIVASIQGNNESLLEMGFTRELGHQYPGIRLLMEGHPYDANPGTDRMLAEMFNRMTRELEHGALFEAEMFDEDDEPDEEHNEDPDHEFFPLQDLAIRQIMANHMGAPVPVLQMAPGVGVRFPQLPAQFQPQFGGRVQAHLFPQPGFVQFENLEHIIGEEHHAEYQQLREDYRQAHVDLIGPELEQRRQEILDRMREIYNMRRPYPNDPVRFGA</sequence>
<evidence type="ECO:0000256" key="1">
    <source>
        <dbReference type="SAM" id="MobiDB-lite"/>
    </source>
</evidence>
<accession>U4PC30</accession>
<gene>
    <name evidence="2 4" type="ORF">B0546.3</name>
    <name evidence="2" type="ORF">CELE_B0546.3</name>
</gene>
<evidence type="ECO:0000313" key="2">
    <source>
        <dbReference type="EMBL" id="CDH93301.1"/>
    </source>
</evidence>
<reference evidence="2 3" key="1">
    <citation type="journal article" date="1998" name="Science">
        <title>Genome sequence of the nematode C. elegans: a platform for investigating biology.</title>
        <authorList>
            <consortium name="The C. elegans sequencing consortium"/>
            <person name="Sulson J.E."/>
            <person name="Waterston R."/>
        </authorList>
    </citation>
    <scope>NUCLEOTIDE SEQUENCE [LARGE SCALE GENOMIC DNA]</scope>
    <source>
        <strain evidence="2 3">Bristol N2</strain>
    </source>
</reference>
<dbReference type="CTD" id="182030"/>
<dbReference type="HOGENOM" id="CLU_052879_0_0_1"/>
<dbReference type="WormBase" id="B0546.3b">
    <property type="protein sequence ID" value="CE48872"/>
    <property type="gene ID" value="WBGene00015250"/>
</dbReference>
<evidence type="ECO:0000313" key="3">
    <source>
        <dbReference type="Proteomes" id="UP000001940"/>
    </source>
</evidence>
<keyword evidence="3" id="KW-1185">Reference proteome</keyword>
<dbReference type="SMR" id="U4PC30"/>
<dbReference type="ExpressionAtlas" id="U4PC30">
    <property type="expression patterns" value="baseline"/>
</dbReference>
<dbReference type="OrthoDB" id="6407410at2759"/>
<dbReference type="EMBL" id="BX284604">
    <property type="protein sequence ID" value="CDH93301.1"/>
    <property type="molecule type" value="Genomic_DNA"/>
</dbReference>
<dbReference type="GeneID" id="182030"/>
<dbReference type="Bgee" id="WBGene00015250">
    <property type="expression patterns" value="Expressed in larva and 3 other cell types or tissues"/>
</dbReference>
<proteinExistence type="predicted"/>
<dbReference type="AGR" id="WB:WBGene00015250"/>
<organism evidence="2 3">
    <name type="scientific">Caenorhabditis elegans</name>
    <dbReference type="NCBI Taxonomy" id="6239"/>
    <lineage>
        <taxon>Eukaryota</taxon>
        <taxon>Metazoa</taxon>
        <taxon>Ecdysozoa</taxon>
        <taxon>Nematoda</taxon>
        <taxon>Chromadorea</taxon>
        <taxon>Rhabditida</taxon>
        <taxon>Rhabditina</taxon>
        <taxon>Rhabditomorpha</taxon>
        <taxon>Rhabditoidea</taxon>
        <taxon>Rhabditidae</taxon>
        <taxon>Peloderinae</taxon>
        <taxon>Caenorhabditis</taxon>
    </lineage>
</organism>
<dbReference type="AlphaFoldDB" id="U4PC30"/>
<protein>
    <submittedName>
        <fullName evidence="2">SRR1 domain-containing protein</fullName>
    </submittedName>
</protein>
<name>U4PC30_CAEEL</name>
<feature type="region of interest" description="Disordered" evidence="1">
    <location>
        <begin position="1"/>
        <end position="20"/>
    </location>
</feature>
<evidence type="ECO:0000313" key="4">
    <source>
        <dbReference type="WormBase" id="B0546.3b"/>
    </source>
</evidence>
<dbReference type="Proteomes" id="UP000001940">
    <property type="component" value="Chromosome IV"/>
</dbReference>
<dbReference type="RefSeq" id="NP_001368282.1">
    <property type="nucleotide sequence ID" value="NM_001380142.1"/>
</dbReference>